<gene>
    <name evidence="1" type="ORF">METZ01_LOCUS25943</name>
</gene>
<dbReference type="AlphaFoldDB" id="A0A381Q440"/>
<dbReference type="EMBL" id="UINC01001167">
    <property type="protein sequence ID" value="SUZ73089.1"/>
    <property type="molecule type" value="Genomic_DNA"/>
</dbReference>
<protein>
    <submittedName>
        <fullName evidence="1">Uncharacterized protein</fullName>
    </submittedName>
</protein>
<reference evidence="1" key="1">
    <citation type="submission" date="2018-05" db="EMBL/GenBank/DDBJ databases">
        <authorList>
            <person name="Lanie J.A."/>
            <person name="Ng W.-L."/>
            <person name="Kazmierczak K.M."/>
            <person name="Andrzejewski T.M."/>
            <person name="Davidsen T.M."/>
            <person name="Wayne K.J."/>
            <person name="Tettelin H."/>
            <person name="Glass J.I."/>
            <person name="Rusch D."/>
            <person name="Podicherti R."/>
            <person name="Tsui H.-C.T."/>
            <person name="Winkler M.E."/>
        </authorList>
    </citation>
    <scope>NUCLEOTIDE SEQUENCE</scope>
</reference>
<accession>A0A381Q440</accession>
<organism evidence="1">
    <name type="scientific">marine metagenome</name>
    <dbReference type="NCBI Taxonomy" id="408172"/>
    <lineage>
        <taxon>unclassified sequences</taxon>
        <taxon>metagenomes</taxon>
        <taxon>ecological metagenomes</taxon>
    </lineage>
</organism>
<proteinExistence type="predicted"/>
<evidence type="ECO:0000313" key="1">
    <source>
        <dbReference type="EMBL" id="SUZ73089.1"/>
    </source>
</evidence>
<name>A0A381Q440_9ZZZZ</name>
<sequence>MLEHALRLTLILSRFTPKVDMTNQGFYIFDIQS</sequence>